<evidence type="ECO:0000313" key="2">
    <source>
        <dbReference type="Proteomes" id="UP001054945"/>
    </source>
</evidence>
<dbReference type="AlphaFoldDB" id="A0AAV4QLL2"/>
<evidence type="ECO:0000313" key="1">
    <source>
        <dbReference type="EMBL" id="GIY10204.1"/>
    </source>
</evidence>
<organism evidence="1 2">
    <name type="scientific">Caerostris extrusa</name>
    <name type="common">Bark spider</name>
    <name type="synonym">Caerostris bankana</name>
    <dbReference type="NCBI Taxonomy" id="172846"/>
    <lineage>
        <taxon>Eukaryota</taxon>
        <taxon>Metazoa</taxon>
        <taxon>Ecdysozoa</taxon>
        <taxon>Arthropoda</taxon>
        <taxon>Chelicerata</taxon>
        <taxon>Arachnida</taxon>
        <taxon>Araneae</taxon>
        <taxon>Araneomorphae</taxon>
        <taxon>Entelegynae</taxon>
        <taxon>Araneoidea</taxon>
        <taxon>Araneidae</taxon>
        <taxon>Caerostris</taxon>
    </lineage>
</organism>
<keyword evidence="2" id="KW-1185">Reference proteome</keyword>
<sequence length="122" mass="14605">MSLQKFLKYCFGISLFPFQEGGRRTFKRDKLELRPISTNTQKLKSPFDLFQKVFQNSPDSTLPRQILQVKHQYKKKKKSNLFDFRGRTAVDKINKWNDFVNFGSMPQPFIFLLHQRKRETLT</sequence>
<accession>A0AAV4QLL2</accession>
<protein>
    <recommendedName>
        <fullName evidence="3">Ribosomal protein S18</fullName>
    </recommendedName>
</protein>
<proteinExistence type="predicted"/>
<name>A0AAV4QLL2_CAEEX</name>
<comment type="caution">
    <text evidence="1">The sequence shown here is derived from an EMBL/GenBank/DDBJ whole genome shotgun (WGS) entry which is preliminary data.</text>
</comment>
<reference evidence="1 2" key="1">
    <citation type="submission" date="2021-06" db="EMBL/GenBank/DDBJ databases">
        <title>Caerostris extrusa draft genome.</title>
        <authorList>
            <person name="Kono N."/>
            <person name="Arakawa K."/>
        </authorList>
    </citation>
    <scope>NUCLEOTIDE SEQUENCE [LARGE SCALE GENOMIC DNA]</scope>
</reference>
<evidence type="ECO:0008006" key="3">
    <source>
        <dbReference type="Google" id="ProtNLM"/>
    </source>
</evidence>
<dbReference type="EMBL" id="BPLR01006492">
    <property type="protein sequence ID" value="GIY10204.1"/>
    <property type="molecule type" value="Genomic_DNA"/>
</dbReference>
<dbReference type="Proteomes" id="UP001054945">
    <property type="component" value="Unassembled WGS sequence"/>
</dbReference>
<gene>
    <name evidence="1" type="ORF">CEXT_63421</name>
</gene>